<comment type="caution">
    <text evidence="2">The sequence shown here is derived from an EMBL/GenBank/DDBJ whole genome shotgun (WGS) entry which is preliminary data.</text>
</comment>
<organism evidence="2 3">
    <name type="scientific">Parthenolecanium corni</name>
    <dbReference type="NCBI Taxonomy" id="536013"/>
    <lineage>
        <taxon>Eukaryota</taxon>
        <taxon>Metazoa</taxon>
        <taxon>Ecdysozoa</taxon>
        <taxon>Arthropoda</taxon>
        <taxon>Hexapoda</taxon>
        <taxon>Insecta</taxon>
        <taxon>Pterygota</taxon>
        <taxon>Neoptera</taxon>
        <taxon>Paraneoptera</taxon>
        <taxon>Hemiptera</taxon>
        <taxon>Sternorrhyncha</taxon>
        <taxon>Coccoidea</taxon>
        <taxon>Coccidae</taxon>
        <taxon>Parthenolecanium</taxon>
    </lineage>
</organism>
<evidence type="ECO:0000256" key="1">
    <source>
        <dbReference type="ARBA" id="ARBA00009495"/>
    </source>
</evidence>
<dbReference type="PANTHER" id="PTHR15976">
    <property type="entry name" value="CONSTITUTIVE COACTIVATOR OF PEROXISOME PROLIFERATOR-ACTIVATED RECEPTOR GAMMA"/>
    <property type="match status" value="1"/>
</dbReference>
<dbReference type="AlphaFoldDB" id="A0AAN9TVW4"/>
<dbReference type="PANTHER" id="PTHR15976:SF17">
    <property type="entry name" value="CONSTITUTIVE COACTIVATOR OF PEROXISOME PROLIFERATOR-ACTIVATED RECEPTOR GAMMA"/>
    <property type="match status" value="1"/>
</dbReference>
<dbReference type="Proteomes" id="UP001367676">
    <property type="component" value="Unassembled WGS sequence"/>
</dbReference>
<evidence type="ECO:0008006" key="4">
    <source>
        <dbReference type="Google" id="ProtNLM"/>
    </source>
</evidence>
<dbReference type="Gene3D" id="3.40.50.1010">
    <property type="entry name" value="5'-nuclease"/>
    <property type="match status" value="2"/>
</dbReference>
<dbReference type="SUPFAM" id="SSF88723">
    <property type="entry name" value="PIN domain-like"/>
    <property type="match status" value="2"/>
</dbReference>
<dbReference type="EMBL" id="JBBCAQ010000002">
    <property type="protein sequence ID" value="KAK7605278.1"/>
    <property type="molecule type" value="Genomic_DNA"/>
</dbReference>
<accession>A0AAN9TVW4</accession>
<name>A0AAN9TVW4_9HEMI</name>
<evidence type="ECO:0000313" key="2">
    <source>
        <dbReference type="EMBL" id="KAK7605278.1"/>
    </source>
</evidence>
<proteinExistence type="inferred from homology"/>
<gene>
    <name evidence="2" type="ORF">V9T40_007136</name>
</gene>
<dbReference type="InterPro" id="IPR026784">
    <property type="entry name" value="Coact_PPARg"/>
</dbReference>
<protein>
    <recommendedName>
        <fullName evidence="4">Constitutive coactivator of peroxisome proliferator-activated receptor gamma</fullName>
    </recommendedName>
</protein>
<dbReference type="GO" id="GO:0005634">
    <property type="term" value="C:nucleus"/>
    <property type="evidence" value="ECO:0007669"/>
    <property type="project" value="TreeGrafter"/>
</dbReference>
<keyword evidence="3" id="KW-1185">Reference proteome</keyword>
<sequence length="1010" mass="117103">MGVRGLLTYVNKHCPDAGHRVNVDELILNERSGCPPKIVVDAPSCFSMWCRGLDCVIGLQVQELIHRLRSFVEAFDEMGAELVFFVGGLTPFKKRKTWLNRRIKSMHLMMNAFDMLYAGRTSEEISKNNCSIPPNMSNFVSFVLKYVLNCRVYVAVRDCDVEVIQFAKENDCFAIFAYDSDFIISQVKCLVLDANEYNCAERTTVVYNRNELCRCLGIKKYRLPFLAILAGNDYVDFESLRPFHYRICNWSPEKRHIPYKMLMESIADYIKDLRGGFSRKLMEKVCEDVFNDCNKVEEMMRAYYAYVPRPTPIFIVDDQWSKILRAARQRLKIVLLPPSAWGVLSRQVYESSVCLEDMRKVNDSNENDEMLPSATLTRDLRKRFYGVLLFENRKSDPIVKEFCAENERSYQKSVRVAPEYPKVHHPGLIALWDADRHNRHLRNKWTLFLAAVSPNIKNNIDKWMSLPKDLVVSTATCYYLYKLVRSYTFEMGVRGLRTYLKCYCPNACYKVHLPDLISKEWRESKCRPVVVVDAPSCYSMWCRGINWTVGLEVQELIYRLRSFVETFDEMGAQLVFFVGGLTPPRKRKTWLRCRIRSIHKMLDVCDILYSNKTYEDIPESLDSIPPNMENFVAFVLKHVLNCMVHVAVGDCDDEIINYVHENDSFAIFAFNTDFIVSLVHCVVLDAGSYDCDKKTTLLYDPEALSKYLRLEEDQLPLLAILAGNDLIDHEILQPFHSKICDWSSKNSQIPYKILMESIAAYINSLPLRTRVSKKIMERICRDVFGDCRRVDYMMVAYKAYLPRPALDTTGDDPWSRVLKMAKERLQTVLLPVSAWGVLSELVYESAVSFEDLRVTTDCNDDVRNCPSATVTRRLRKRLYGVLLFEKRDSKPIVEEWCADNADSYRRPIQVLPEYPKAYHPGLTALWSTDRRNPHHQNKWKLFLGAISPSIDNIGVWMALPDNMVVSTAACYYLFYTHLSVVIVLSDVDCQLSPVFVYSYFVDRYFLFLES</sequence>
<comment type="similarity">
    <text evidence="1">Belongs to the constitutive coactivator of PPAR-gamma family.</text>
</comment>
<reference evidence="2 3" key="1">
    <citation type="submission" date="2024-03" db="EMBL/GenBank/DDBJ databases">
        <title>Adaptation during the transition from Ophiocordyceps entomopathogen to insect associate is accompanied by gene loss and intensified selection.</title>
        <authorList>
            <person name="Ward C.M."/>
            <person name="Onetto C.A."/>
            <person name="Borneman A.R."/>
        </authorList>
    </citation>
    <scope>NUCLEOTIDE SEQUENCE [LARGE SCALE GENOMIC DNA]</scope>
    <source>
        <strain evidence="2">AWRI1</strain>
        <tissue evidence="2">Single Adult Female</tissue>
    </source>
</reference>
<dbReference type="InterPro" id="IPR029060">
    <property type="entry name" value="PIN-like_dom_sf"/>
</dbReference>
<evidence type="ECO:0000313" key="3">
    <source>
        <dbReference type="Proteomes" id="UP001367676"/>
    </source>
</evidence>